<dbReference type="InterPro" id="IPR017896">
    <property type="entry name" value="4Fe4S_Fe-S-bd"/>
</dbReference>
<dbReference type="InterPro" id="IPR014116">
    <property type="entry name" value="Cyt_c_oxidase_cbb3_FixG"/>
</dbReference>
<evidence type="ECO:0000313" key="10">
    <source>
        <dbReference type="EMBL" id="MBK0395684.1"/>
    </source>
</evidence>
<dbReference type="Gene3D" id="2.60.40.10">
    <property type="entry name" value="Immunoglobulins"/>
    <property type="match status" value="1"/>
</dbReference>
<evidence type="ECO:0000256" key="6">
    <source>
        <dbReference type="ARBA" id="ARBA00023014"/>
    </source>
</evidence>
<dbReference type="PANTHER" id="PTHR30176:SF3">
    <property type="entry name" value="FERREDOXIN-TYPE PROTEIN NAPH"/>
    <property type="match status" value="1"/>
</dbReference>
<dbReference type="InterPro" id="IPR017900">
    <property type="entry name" value="4Fe4S_Fe_S_CS"/>
</dbReference>
<evidence type="ECO:0000256" key="2">
    <source>
        <dbReference type="ARBA" id="ARBA00022485"/>
    </source>
</evidence>
<dbReference type="RefSeq" id="WP_200521733.1">
    <property type="nucleotide sequence ID" value="NZ_JAEHNZ010000001.1"/>
</dbReference>
<dbReference type="Gene3D" id="1.10.1060.10">
    <property type="entry name" value="Alpha-helical ferredoxin"/>
    <property type="match status" value="1"/>
</dbReference>
<dbReference type="InterPro" id="IPR013783">
    <property type="entry name" value="Ig-like_fold"/>
</dbReference>
<dbReference type="InterPro" id="IPR032879">
    <property type="entry name" value="FixG_C"/>
</dbReference>
<keyword evidence="11" id="KW-1185">Reference proteome</keyword>
<evidence type="ECO:0000313" key="11">
    <source>
        <dbReference type="Proteomes" id="UP000614058"/>
    </source>
</evidence>
<dbReference type="SUPFAM" id="SSF54862">
    <property type="entry name" value="4Fe-4S ferredoxins"/>
    <property type="match status" value="1"/>
</dbReference>
<reference evidence="10 11" key="1">
    <citation type="journal article" date="2021" name="Pathogens">
        <title>Isolation and Characterization of Kingella bonacorsii sp. nov., A Novel Kingella Species Detected in a Stable Periodontitis Subject.</title>
        <authorList>
            <person name="Antezack A."/>
            <person name="Boxberger M."/>
            <person name="Rolland C."/>
            <person name="Monnet-Corti V."/>
            <person name="La Scola B."/>
        </authorList>
    </citation>
    <scope>NUCLEOTIDE SEQUENCE [LARGE SCALE GENOMIC DNA]</scope>
    <source>
        <strain evidence="10 11">Marseille-Q4569</strain>
    </source>
</reference>
<evidence type="ECO:0000256" key="8">
    <source>
        <dbReference type="SAM" id="Phobius"/>
    </source>
</evidence>
<feature type="compositionally biased region" description="Pro residues" evidence="7">
    <location>
        <begin position="11"/>
        <end position="23"/>
    </location>
</feature>
<keyword evidence="1" id="KW-0813">Transport</keyword>
<feature type="region of interest" description="Disordered" evidence="7">
    <location>
        <begin position="1"/>
        <end position="24"/>
    </location>
</feature>
<keyword evidence="8" id="KW-0472">Membrane</keyword>
<evidence type="ECO:0000256" key="3">
    <source>
        <dbReference type="ARBA" id="ARBA00022723"/>
    </source>
</evidence>
<dbReference type="EMBL" id="JAEHNZ010000001">
    <property type="protein sequence ID" value="MBK0395684.1"/>
    <property type="molecule type" value="Genomic_DNA"/>
</dbReference>
<proteinExistence type="predicted"/>
<dbReference type="PANTHER" id="PTHR30176">
    <property type="entry name" value="FERREDOXIN-TYPE PROTEIN NAPH"/>
    <property type="match status" value="1"/>
</dbReference>
<accession>A0ABS1BR31</accession>
<feature type="transmembrane region" description="Helical" evidence="8">
    <location>
        <begin position="173"/>
        <end position="194"/>
    </location>
</feature>
<organism evidence="10 11">
    <name type="scientific">Kingella bonacorsii</name>
    <dbReference type="NCBI Taxonomy" id="2796361"/>
    <lineage>
        <taxon>Bacteria</taxon>
        <taxon>Pseudomonadati</taxon>
        <taxon>Pseudomonadota</taxon>
        <taxon>Betaproteobacteria</taxon>
        <taxon>Neisseriales</taxon>
        <taxon>Neisseriaceae</taxon>
        <taxon>Kingella</taxon>
    </lineage>
</organism>
<feature type="domain" description="4Fe-4S ferredoxin-type" evidence="9">
    <location>
        <begin position="272"/>
        <end position="300"/>
    </location>
</feature>
<keyword evidence="6" id="KW-0411">Iron-sulfur</keyword>
<evidence type="ECO:0000256" key="1">
    <source>
        <dbReference type="ARBA" id="ARBA00022448"/>
    </source>
</evidence>
<dbReference type="InterPro" id="IPR009051">
    <property type="entry name" value="Helical_ferredxn"/>
</dbReference>
<keyword evidence="8" id="KW-1133">Transmembrane helix</keyword>
<keyword evidence="5" id="KW-0408">Iron</keyword>
<dbReference type="PROSITE" id="PS51379">
    <property type="entry name" value="4FE4S_FER_2"/>
    <property type="match status" value="1"/>
</dbReference>
<name>A0ABS1BR31_9NEIS</name>
<feature type="transmembrane region" description="Helical" evidence="8">
    <location>
        <begin position="100"/>
        <end position="117"/>
    </location>
</feature>
<dbReference type="Pfam" id="PF13746">
    <property type="entry name" value="Fer4_18"/>
    <property type="match status" value="1"/>
</dbReference>
<protein>
    <submittedName>
        <fullName evidence="10">Cytochrome c oxidase accessory protein CcoG</fullName>
    </submittedName>
</protein>
<feature type="compositionally biased region" description="Polar residues" evidence="7">
    <location>
        <begin position="1"/>
        <end position="10"/>
    </location>
</feature>
<dbReference type="Proteomes" id="UP000614058">
    <property type="component" value="Unassembled WGS sequence"/>
</dbReference>
<feature type="transmembrane region" description="Helical" evidence="8">
    <location>
        <begin position="200"/>
        <end position="224"/>
    </location>
</feature>
<feature type="transmembrane region" description="Helical" evidence="8">
    <location>
        <begin position="53"/>
        <end position="73"/>
    </location>
</feature>
<evidence type="ECO:0000256" key="4">
    <source>
        <dbReference type="ARBA" id="ARBA00022982"/>
    </source>
</evidence>
<keyword evidence="3" id="KW-0479">Metal-binding</keyword>
<dbReference type="Pfam" id="PF12801">
    <property type="entry name" value="Fer4_5"/>
    <property type="match status" value="1"/>
</dbReference>
<dbReference type="NCBIfam" id="TIGR02745">
    <property type="entry name" value="ccoG_rdxA_fixG"/>
    <property type="match status" value="1"/>
</dbReference>
<dbReference type="InterPro" id="IPR051684">
    <property type="entry name" value="Electron_Trans/Redox"/>
</dbReference>
<gene>
    <name evidence="10" type="primary">ccoG</name>
    <name evidence="10" type="ORF">JDW22_03560</name>
</gene>
<dbReference type="Pfam" id="PF11614">
    <property type="entry name" value="FixG_C"/>
    <property type="match status" value="1"/>
</dbReference>
<feature type="transmembrane region" description="Helical" evidence="8">
    <location>
        <begin position="355"/>
        <end position="375"/>
    </location>
</feature>
<keyword evidence="4" id="KW-0249">Electron transport</keyword>
<evidence type="ECO:0000259" key="9">
    <source>
        <dbReference type="PROSITE" id="PS51379"/>
    </source>
</evidence>
<evidence type="ECO:0000256" key="5">
    <source>
        <dbReference type="ARBA" id="ARBA00023004"/>
    </source>
</evidence>
<evidence type="ECO:0000256" key="7">
    <source>
        <dbReference type="SAM" id="MobiDB-lite"/>
    </source>
</evidence>
<keyword evidence="8" id="KW-0812">Transmembrane</keyword>
<dbReference type="PROSITE" id="PS00198">
    <property type="entry name" value="4FE4S_FER_1"/>
    <property type="match status" value="1"/>
</dbReference>
<sequence length="493" mass="55312">MPSTPQGQPETPQPAPKPNPKPAAKPAVKEQVIQFHSSKRIHPKRAIGKFANLRVLMIVATQLFFYGMPWIMWHGRQAVLFNIEERHFYLFSMVLEPADMLYLAGLMIVSAFGLFWWTTIAGRLWCGYSCPQTVYTEIMLWIDHLVEGDRNKRLKLDKEPWHFHKIRIKALKYLIIFIVAAWTGITFAGWFVPIRQFVPAIFAGTAGSVALGTAAFYGFVTWLFGHILREKVCLHMCPYARFQSAMFDHDTLVISYDAERGEPRGARKKTASKEDTQLGDCINCTMCVQVCPTGIDIRDGLQYQCIGCAACIDACDEIMDKMGYPRGLIRYTTEAVLKHEYTDADVKKRLLRPKVVGYGVVLLVAVIGLCVGLATRATVQIDVIKDRGVMVRENKEGLLENSYNLSISNASEQTQIIQASVSGLDDIRLTGLPENGISIKGGDIITIPVQVATQPEYAEKGSHPIQFTFKYRVAGQPENEARVLQEKSIFIGE</sequence>
<keyword evidence="2" id="KW-0004">4Fe-4S</keyword>
<comment type="caution">
    <text evidence="10">The sequence shown here is derived from an EMBL/GenBank/DDBJ whole genome shotgun (WGS) entry which is preliminary data.</text>
</comment>